<evidence type="ECO:0000256" key="1">
    <source>
        <dbReference type="SAM" id="SignalP"/>
    </source>
</evidence>
<dbReference type="AlphaFoldDB" id="W4LTI8"/>
<organism evidence="2 3">
    <name type="scientific">Entotheonella factor</name>
    <dbReference type="NCBI Taxonomy" id="1429438"/>
    <lineage>
        <taxon>Bacteria</taxon>
        <taxon>Pseudomonadati</taxon>
        <taxon>Nitrospinota/Tectimicrobiota group</taxon>
        <taxon>Candidatus Tectimicrobiota</taxon>
        <taxon>Candidatus Entotheonellia</taxon>
        <taxon>Candidatus Entotheonellales</taxon>
        <taxon>Candidatus Entotheonellaceae</taxon>
        <taxon>Candidatus Entotheonella</taxon>
    </lineage>
</organism>
<dbReference type="InterPro" id="IPR016024">
    <property type="entry name" value="ARM-type_fold"/>
</dbReference>
<evidence type="ECO:0000313" key="2">
    <source>
        <dbReference type="EMBL" id="ETX01036.1"/>
    </source>
</evidence>
<sequence length="128" mass="14169">MLRYKTICTSLLAIVIAVVSMTMSPCSAIAKTDHVDIERLIQDATSASGAKRLRAVEALGNSGDLRALQPLLGLLNDVDPSIRERALKALQTLSQNLRQIYTHIAQWVDQILLQFNIYLAPELPVERT</sequence>
<evidence type="ECO:0000313" key="3">
    <source>
        <dbReference type="Proteomes" id="UP000019141"/>
    </source>
</evidence>
<keyword evidence="3" id="KW-1185">Reference proteome</keyword>
<proteinExistence type="predicted"/>
<dbReference type="InterPro" id="IPR011989">
    <property type="entry name" value="ARM-like"/>
</dbReference>
<dbReference type="EMBL" id="AZHW01000277">
    <property type="protein sequence ID" value="ETX01036.1"/>
    <property type="molecule type" value="Genomic_DNA"/>
</dbReference>
<dbReference type="Pfam" id="PF13646">
    <property type="entry name" value="HEAT_2"/>
    <property type="match status" value="1"/>
</dbReference>
<accession>W4LTI8</accession>
<keyword evidence="1" id="KW-0732">Signal</keyword>
<protein>
    <recommendedName>
        <fullName evidence="4">HEAT repeat domain-containing protein</fullName>
    </recommendedName>
</protein>
<name>W4LTI8_ENTF1</name>
<feature type="chain" id="PRO_5004846086" description="HEAT repeat domain-containing protein" evidence="1">
    <location>
        <begin position="31"/>
        <end position="128"/>
    </location>
</feature>
<dbReference type="Proteomes" id="UP000019141">
    <property type="component" value="Unassembled WGS sequence"/>
</dbReference>
<evidence type="ECO:0008006" key="4">
    <source>
        <dbReference type="Google" id="ProtNLM"/>
    </source>
</evidence>
<dbReference type="Gene3D" id="1.25.10.10">
    <property type="entry name" value="Leucine-rich Repeat Variant"/>
    <property type="match status" value="1"/>
</dbReference>
<reference evidence="2 3" key="1">
    <citation type="journal article" date="2014" name="Nature">
        <title>An environmental bacterial taxon with a large and distinct metabolic repertoire.</title>
        <authorList>
            <person name="Wilson M.C."/>
            <person name="Mori T."/>
            <person name="Ruckert C."/>
            <person name="Uria A.R."/>
            <person name="Helf M.J."/>
            <person name="Takada K."/>
            <person name="Gernert C."/>
            <person name="Steffens U.A."/>
            <person name="Heycke N."/>
            <person name="Schmitt S."/>
            <person name="Rinke C."/>
            <person name="Helfrich E.J."/>
            <person name="Brachmann A.O."/>
            <person name="Gurgui C."/>
            <person name="Wakimoto T."/>
            <person name="Kracht M."/>
            <person name="Crusemann M."/>
            <person name="Hentschel U."/>
            <person name="Abe I."/>
            <person name="Matsunaga S."/>
            <person name="Kalinowski J."/>
            <person name="Takeyama H."/>
            <person name="Piel J."/>
        </authorList>
    </citation>
    <scope>NUCLEOTIDE SEQUENCE [LARGE SCALE GENOMIC DNA]</scope>
    <source>
        <strain evidence="3">TSY1</strain>
    </source>
</reference>
<dbReference type="SUPFAM" id="SSF48371">
    <property type="entry name" value="ARM repeat"/>
    <property type="match status" value="1"/>
</dbReference>
<gene>
    <name evidence="2" type="ORF">ETSY1_09095</name>
</gene>
<comment type="caution">
    <text evidence="2">The sequence shown here is derived from an EMBL/GenBank/DDBJ whole genome shotgun (WGS) entry which is preliminary data.</text>
</comment>
<feature type="signal peptide" evidence="1">
    <location>
        <begin position="1"/>
        <end position="30"/>
    </location>
</feature>
<dbReference type="HOGENOM" id="CLU_1955598_0_0_7"/>